<dbReference type="AlphaFoldDB" id="A0A427AZ69"/>
<comment type="caution">
    <text evidence="2">The sequence shown here is derived from an EMBL/GenBank/DDBJ whole genome shotgun (WGS) entry which is preliminary data.</text>
</comment>
<feature type="compositionally biased region" description="Polar residues" evidence="1">
    <location>
        <begin position="1"/>
        <end position="13"/>
    </location>
</feature>
<name>A0A427AZ69_ENSVE</name>
<dbReference type="EMBL" id="AMZH03000888">
    <property type="protein sequence ID" value="RRT81541.1"/>
    <property type="molecule type" value="Genomic_DNA"/>
</dbReference>
<evidence type="ECO:0000256" key="1">
    <source>
        <dbReference type="SAM" id="MobiDB-lite"/>
    </source>
</evidence>
<sequence>MPAWPISSTSQPGQAPGESPPPSSLHGATTAGPCYPSLKPYASSPSLFGRLAEGNPGRAAPTGVRLFGDATLRAFAAPSDDDDDTADVAKASARPDGVDIGRRSDASEDGGGGGGCGGG</sequence>
<gene>
    <name evidence="2" type="ORF">B296_00001551</name>
</gene>
<protein>
    <submittedName>
        <fullName evidence="2">Uncharacterized protein</fullName>
    </submittedName>
</protein>
<evidence type="ECO:0000313" key="2">
    <source>
        <dbReference type="EMBL" id="RRT81541.1"/>
    </source>
</evidence>
<feature type="compositionally biased region" description="Gly residues" evidence="1">
    <location>
        <begin position="109"/>
        <end position="119"/>
    </location>
</feature>
<feature type="compositionally biased region" description="Basic and acidic residues" evidence="1">
    <location>
        <begin position="96"/>
        <end position="106"/>
    </location>
</feature>
<feature type="region of interest" description="Disordered" evidence="1">
    <location>
        <begin position="1"/>
        <end position="39"/>
    </location>
</feature>
<dbReference type="Proteomes" id="UP000287651">
    <property type="component" value="Unassembled WGS sequence"/>
</dbReference>
<feature type="region of interest" description="Disordered" evidence="1">
    <location>
        <begin position="76"/>
        <end position="119"/>
    </location>
</feature>
<reference evidence="2 3" key="1">
    <citation type="journal article" date="2014" name="Agronomy (Basel)">
        <title>A Draft Genome Sequence for Ensete ventricosum, the Drought-Tolerant Tree Against Hunger.</title>
        <authorList>
            <person name="Harrison J."/>
            <person name="Moore K.A."/>
            <person name="Paszkiewicz K."/>
            <person name="Jones T."/>
            <person name="Grant M."/>
            <person name="Ambacheew D."/>
            <person name="Muzemil S."/>
            <person name="Studholme D.J."/>
        </authorList>
    </citation>
    <scope>NUCLEOTIDE SEQUENCE [LARGE SCALE GENOMIC DNA]</scope>
</reference>
<proteinExistence type="predicted"/>
<accession>A0A427AZ69</accession>
<organism evidence="2 3">
    <name type="scientific">Ensete ventricosum</name>
    <name type="common">Abyssinian banana</name>
    <name type="synonym">Musa ensete</name>
    <dbReference type="NCBI Taxonomy" id="4639"/>
    <lineage>
        <taxon>Eukaryota</taxon>
        <taxon>Viridiplantae</taxon>
        <taxon>Streptophyta</taxon>
        <taxon>Embryophyta</taxon>
        <taxon>Tracheophyta</taxon>
        <taxon>Spermatophyta</taxon>
        <taxon>Magnoliopsida</taxon>
        <taxon>Liliopsida</taxon>
        <taxon>Zingiberales</taxon>
        <taxon>Musaceae</taxon>
        <taxon>Ensete</taxon>
    </lineage>
</organism>
<evidence type="ECO:0000313" key="3">
    <source>
        <dbReference type="Proteomes" id="UP000287651"/>
    </source>
</evidence>